<dbReference type="PROSITE" id="PS50054">
    <property type="entry name" value="TYR_PHOSPHATASE_DUAL"/>
    <property type="match status" value="1"/>
</dbReference>
<dbReference type="SUPFAM" id="SSF52799">
    <property type="entry name" value="(Phosphotyrosine protein) phosphatases II"/>
    <property type="match status" value="1"/>
</dbReference>
<gene>
    <name evidence="8" type="primary">LOC108678086</name>
</gene>
<dbReference type="Gene3D" id="3.90.190.10">
    <property type="entry name" value="Protein tyrosine phosphatase superfamily"/>
    <property type="match status" value="1"/>
</dbReference>
<dbReference type="InterPro" id="IPR000387">
    <property type="entry name" value="Tyr_Pase_dom"/>
</dbReference>
<accession>A0A8B7P797</accession>
<dbReference type="KEGG" id="hazt:108678086"/>
<evidence type="ECO:0000259" key="6">
    <source>
        <dbReference type="PROSITE" id="PS50056"/>
    </source>
</evidence>
<keyword evidence="4" id="KW-0904">Protein phosphatase</keyword>
<dbReference type="SUPFAM" id="SSF52821">
    <property type="entry name" value="Rhodanese/Cell cycle control phosphatase"/>
    <property type="match status" value="1"/>
</dbReference>
<evidence type="ECO:0000256" key="4">
    <source>
        <dbReference type="ARBA" id="ARBA00022912"/>
    </source>
</evidence>
<dbReference type="PANTHER" id="PTHR10159:SF529">
    <property type="entry name" value="TYROSINE-PROTEIN PHOSPHATASE DOMAIN-CONTAINING PROTEIN"/>
    <property type="match status" value="1"/>
</dbReference>
<dbReference type="OMA" id="AEMACND"/>
<dbReference type="GO" id="GO:0004725">
    <property type="term" value="F:protein tyrosine phosphatase activity"/>
    <property type="evidence" value="ECO:0007669"/>
    <property type="project" value="UniProtKB-EC"/>
</dbReference>
<protein>
    <recommendedName>
        <fullName evidence="2">protein-tyrosine-phosphatase</fullName>
        <ecNumber evidence="2">3.1.3.48</ecNumber>
    </recommendedName>
</protein>
<sequence length="345" mass="38160">MRALMRWLGMGCSGSRSKKDAYSRVAQYQKESWALERAVSCPPEMLDWGTPPPGCITPIALHNLMTDGFYAPYAANPAYLLLVDCRSAKQFTRRRLVRSKWYGTIQEDLPPYYSIVLYDEVPRAKAPDPQATGPLPELYHKLKQLRLNPQVVMGGWQALQISCFYLMEQGGDQLLGPAKPPPWFPALIIPGLLYLGHAEMACNDQVLLALGITHVVAIADRVPHTVLPALNYLVVPIPEEDPVDMNPASGGTDLVASLPTLQAFVNEAREVGGRVLAHCDQGLTRGAALVMAFLMAERRATLEDAFYYVRAARSAVHLHPGLLRQLLAYERTLFGTCITSADDLF</sequence>
<evidence type="ECO:0000256" key="2">
    <source>
        <dbReference type="ARBA" id="ARBA00013064"/>
    </source>
</evidence>
<dbReference type="InterPro" id="IPR036873">
    <property type="entry name" value="Rhodanese-like_dom_sf"/>
</dbReference>
<keyword evidence="7" id="KW-1185">Reference proteome</keyword>
<dbReference type="CDD" id="cd14498">
    <property type="entry name" value="DSP"/>
    <property type="match status" value="1"/>
</dbReference>
<evidence type="ECO:0000256" key="1">
    <source>
        <dbReference type="ARBA" id="ARBA00008601"/>
    </source>
</evidence>
<dbReference type="InterPro" id="IPR000340">
    <property type="entry name" value="Dual-sp_phosphatase_cat-dom"/>
</dbReference>
<evidence type="ECO:0000256" key="3">
    <source>
        <dbReference type="ARBA" id="ARBA00022801"/>
    </source>
</evidence>
<organism evidence="7 8">
    <name type="scientific">Hyalella azteca</name>
    <name type="common">Amphipod</name>
    <dbReference type="NCBI Taxonomy" id="294128"/>
    <lineage>
        <taxon>Eukaryota</taxon>
        <taxon>Metazoa</taxon>
        <taxon>Ecdysozoa</taxon>
        <taxon>Arthropoda</taxon>
        <taxon>Crustacea</taxon>
        <taxon>Multicrustacea</taxon>
        <taxon>Malacostraca</taxon>
        <taxon>Eumalacostraca</taxon>
        <taxon>Peracarida</taxon>
        <taxon>Amphipoda</taxon>
        <taxon>Senticaudata</taxon>
        <taxon>Talitrida</taxon>
        <taxon>Talitroidea</taxon>
        <taxon>Hyalellidae</taxon>
        <taxon>Hyalella</taxon>
    </lineage>
</organism>
<dbReference type="GO" id="GO:0005737">
    <property type="term" value="C:cytoplasm"/>
    <property type="evidence" value="ECO:0007669"/>
    <property type="project" value="TreeGrafter"/>
</dbReference>
<dbReference type="PROSITE" id="PS50056">
    <property type="entry name" value="TYR_PHOSPHATASE_2"/>
    <property type="match status" value="1"/>
</dbReference>
<name>A0A8B7P797_HYAAZ</name>
<dbReference type="RefSeq" id="XP_018021918.1">
    <property type="nucleotide sequence ID" value="XM_018166429.2"/>
</dbReference>
<dbReference type="SMART" id="SM00195">
    <property type="entry name" value="DSPc"/>
    <property type="match status" value="1"/>
</dbReference>
<evidence type="ECO:0000313" key="7">
    <source>
        <dbReference type="Proteomes" id="UP000694843"/>
    </source>
</evidence>
<proteinExistence type="inferred from homology"/>
<comment type="similarity">
    <text evidence="1">Belongs to the protein-tyrosine phosphatase family. Non-receptor class dual specificity subfamily.</text>
</comment>
<dbReference type="InterPro" id="IPR029021">
    <property type="entry name" value="Prot-tyrosine_phosphatase-like"/>
</dbReference>
<dbReference type="PANTHER" id="PTHR10159">
    <property type="entry name" value="DUAL SPECIFICITY PROTEIN PHOSPHATASE"/>
    <property type="match status" value="1"/>
</dbReference>
<dbReference type="AlphaFoldDB" id="A0A8B7P797"/>
<feature type="domain" description="Tyrosine-protein phosphatase" evidence="5">
    <location>
        <begin position="184"/>
        <end position="335"/>
    </location>
</feature>
<dbReference type="InterPro" id="IPR020422">
    <property type="entry name" value="TYR_PHOSPHATASE_DUAL_dom"/>
</dbReference>
<dbReference type="GeneID" id="108678086"/>
<dbReference type="Pfam" id="PF00782">
    <property type="entry name" value="DSPc"/>
    <property type="match status" value="1"/>
</dbReference>
<dbReference type="EC" id="3.1.3.48" evidence="2"/>
<evidence type="ECO:0000259" key="5">
    <source>
        <dbReference type="PROSITE" id="PS50054"/>
    </source>
</evidence>
<dbReference type="OrthoDB" id="10252009at2759"/>
<dbReference type="GO" id="GO:0043409">
    <property type="term" value="P:negative regulation of MAPK cascade"/>
    <property type="evidence" value="ECO:0007669"/>
    <property type="project" value="TreeGrafter"/>
</dbReference>
<evidence type="ECO:0000313" key="8">
    <source>
        <dbReference type="RefSeq" id="XP_018021918.1"/>
    </source>
</evidence>
<feature type="domain" description="Tyrosine specific protein phosphatases" evidence="6">
    <location>
        <begin position="255"/>
        <end position="316"/>
    </location>
</feature>
<keyword evidence="3" id="KW-0378">Hydrolase</keyword>
<reference evidence="8" key="1">
    <citation type="submission" date="2025-08" db="UniProtKB">
        <authorList>
            <consortium name="RefSeq"/>
        </authorList>
    </citation>
    <scope>IDENTIFICATION</scope>
    <source>
        <tissue evidence="8">Whole organism</tissue>
    </source>
</reference>
<dbReference type="Proteomes" id="UP000694843">
    <property type="component" value="Unplaced"/>
</dbReference>